<name>A0ABX6P411_9BURK</name>
<protein>
    <submittedName>
        <fullName evidence="1">Uncharacterized protein</fullName>
    </submittedName>
</protein>
<organism evidence="1 2">
    <name type="scientific">Ramlibacter terrae</name>
    <dbReference type="NCBI Taxonomy" id="2732511"/>
    <lineage>
        <taxon>Bacteria</taxon>
        <taxon>Pseudomonadati</taxon>
        <taxon>Pseudomonadota</taxon>
        <taxon>Betaproteobacteria</taxon>
        <taxon>Burkholderiales</taxon>
        <taxon>Comamonadaceae</taxon>
        <taxon>Ramlibacter</taxon>
    </lineage>
</organism>
<reference evidence="1 2" key="1">
    <citation type="submission" date="2020-05" db="EMBL/GenBank/DDBJ databases">
        <title>Ramlibacter rhizophilus sp. nov., isolated from rhizosphere soil of national flower Mugunghwa from South Korea.</title>
        <authorList>
            <person name="Zheng-Fei Y."/>
            <person name="Huan T."/>
        </authorList>
    </citation>
    <scope>NUCLEOTIDE SEQUENCE [LARGE SCALE GENOMIC DNA]</scope>
    <source>
        <strain evidence="1 2">H242</strain>
    </source>
</reference>
<keyword evidence="2" id="KW-1185">Reference proteome</keyword>
<accession>A0ABX6P411</accession>
<sequence length="199" mass="21051">MRAAVLELARPARWDTLAAAWQGVQAELDLPPPAIAVNGRDGHQLWFSLAPSIEPAQATALLEALIARYLPEVPPDRIAMTPSAAPPTEVVAGRWSAFVAQDLASVFADEPRLDLPPSADAQADMLSRLKSIQPEALENALERLRAAAAPASAPAPAAAAATAGEADPRRFLLSVMNDPAVDLRLRIEAAKALLPSSHR</sequence>
<proteinExistence type="predicted"/>
<dbReference type="EMBL" id="CP053418">
    <property type="protein sequence ID" value="QJW84825.1"/>
    <property type="molecule type" value="Genomic_DNA"/>
</dbReference>
<evidence type="ECO:0000313" key="2">
    <source>
        <dbReference type="Proteomes" id="UP000500826"/>
    </source>
</evidence>
<evidence type="ECO:0000313" key="1">
    <source>
        <dbReference type="EMBL" id="QJW84825.1"/>
    </source>
</evidence>
<dbReference type="Proteomes" id="UP000500826">
    <property type="component" value="Chromosome"/>
</dbReference>
<gene>
    <name evidence="1" type="ORF">HK414_17985</name>
</gene>